<evidence type="ECO:0000313" key="11">
    <source>
        <dbReference type="Proteomes" id="UP000018895"/>
    </source>
</evidence>
<sequence>MQKIYLFYKKTNEMNTYSELFRSKAKELNIPIVNHLEDATIIASIGGDNAFLQAAQKTNFSPQHTYIGITPDLTTGFYTDFTMNDLDLAFQMMSKEHQAVRSNPILQVVINDETPFYCLNECTIRSNVIKTFVLDVYIDQFHFETFRGDGMIISTPSGSTGYSKSVRGAIIDPTLPSIQVSEIASLNNNHYRTLGTSFVLNADRTLTLKVIQDGNDHPIIGVDNEALSIRHAKEVSLSLADHQIHILQKDNYHFWRNVQQNFF</sequence>
<feature type="binding site" evidence="9">
    <location>
        <position position="149"/>
    </location>
    <ligand>
        <name>NAD(+)</name>
        <dbReference type="ChEBI" id="CHEBI:57540"/>
    </ligand>
</feature>
<dbReference type="AlphaFoldDB" id="W4QEI9"/>
<dbReference type="HAMAP" id="MF_00361">
    <property type="entry name" value="NAD_kinase"/>
    <property type="match status" value="1"/>
</dbReference>
<proteinExistence type="inferred from homology"/>
<dbReference type="GO" id="GO:0051287">
    <property type="term" value="F:NAD binding"/>
    <property type="evidence" value="ECO:0007669"/>
    <property type="project" value="UniProtKB-ARBA"/>
</dbReference>
<gene>
    <name evidence="9" type="primary">nadK</name>
    <name evidence="10" type="ORF">JCM9152_1484</name>
</gene>
<evidence type="ECO:0000256" key="3">
    <source>
        <dbReference type="ARBA" id="ARBA00022741"/>
    </source>
</evidence>
<feature type="active site" description="Proton acceptor" evidence="9">
    <location>
        <position position="48"/>
    </location>
</feature>
<keyword evidence="1 9" id="KW-0963">Cytoplasm</keyword>
<dbReference type="NCBIfam" id="NF002902">
    <property type="entry name" value="PRK03501.1"/>
    <property type="match status" value="1"/>
</dbReference>
<dbReference type="InterPro" id="IPR002504">
    <property type="entry name" value="NADK"/>
</dbReference>
<evidence type="ECO:0000256" key="6">
    <source>
        <dbReference type="ARBA" id="ARBA00022857"/>
    </source>
</evidence>
<comment type="subcellular location">
    <subcellularLocation>
        <location evidence="9">Cytoplasm</location>
    </subcellularLocation>
</comment>
<dbReference type="PANTHER" id="PTHR20275">
    <property type="entry name" value="NAD KINASE"/>
    <property type="match status" value="1"/>
</dbReference>
<keyword evidence="2 9" id="KW-0808">Transferase</keyword>
<evidence type="ECO:0000256" key="9">
    <source>
        <dbReference type="HAMAP-Rule" id="MF_00361"/>
    </source>
</evidence>
<dbReference type="InterPro" id="IPR016064">
    <property type="entry name" value="NAD/diacylglycerol_kinase_sf"/>
</dbReference>
<keyword evidence="3 9" id="KW-0547">Nucleotide-binding</keyword>
<comment type="similarity">
    <text evidence="9">Belongs to the NAD kinase family.</text>
</comment>
<feature type="binding site" evidence="9">
    <location>
        <position position="147"/>
    </location>
    <ligand>
        <name>NAD(+)</name>
        <dbReference type="ChEBI" id="CHEBI:57540"/>
    </ligand>
</feature>
<name>W4QEI9_9BACI</name>
<evidence type="ECO:0000256" key="7">
    <source>
        <dbReference type="ARBA" id="ARBA00023027"/>
    </source>
</evidence>
<dbReference type="Pfam" id="PF20143">
    <property type="entry name" value="NAD_kinase_C"/>
    <property type="match status" value="1"/>
</dbReference>
<dbReference type="InterPro" id="IPR017438">
    <property type="entry name" value="ATP-NAD_kinase_N"/>
</dbReference>
<dbReference type="SUPFAM" id="SSF111331">
    <property type="entry name" value="NAD kinase/diacylglycerol kinase-like"/>
    <property type="match status" value="1"/>
</dbReference>
<dbReference type="EMBL" id="BAUU01000009">
    <property type="protein sequence ID" value="GAE30088.1"/>
    <property type="molecule type" value="Genomic_DNA"/>
</dbReference>
<dbReference type="GO" id="GO:0003951">
    <property type="term" value="F:NAD+ kinase activity"/>
    <property type="evidence" value="ECO:0007669"/>
    <property type="project" value="UniProtKB-UniRule"/>
</dbReference>
<protein>
    <recommendedName>
        <fullName evidence="9">NAD kinase</fullName>
        <ecNumber evidence="9">2.7.1.23</ecNumber>
    </recommendedName>
    <alternativeName>
        <fullName evidence="9">ATP-dependent NAD kinase</fullName>
    </alternativeName>
</protein>
<dbReference type="Proteomes" id="UP000018895">
    <property type="component" value="Unassembled WGS sequence"/>
</dbReference>
<accession>W4QEI9</accession>
<dbReference type="GO" id="GO:0006741">
    <property type="term" value="P:NADP+ biosynthetic process"/>
    <property type="evidence" value="ECO:0007669"/>
    <property type="project" value="UniProtKB-UniRule"/>
</dbReference>
<evidence type="ECO:0000256" key="1">
    <source>
        <dbReference type="ARBA" id="ARBA00022490"/>
    </source>
</evidence>
<dbReference type="GO" id="GO:0046872">
    <property type="term" value="F:metal ion binding"/>
    <property type="evidence" value="ECO:0007669"/>
    <property type="project" value="UniProtKB-UniRule"/>
</dbReference>
<feature type="binding site" evidence="9">
    <location>
        <begin position="160"/>
        <end position="165"/>
    </location>
    <ligand>
        <name>NAD(+)</name>
        <dbReference type="ChEBI" id="CHEBI:57540"/>
    </ligand>
</feature>
<dbReference type="InterPro" id="IPR017437">
    <property type="entry name" value="ATP-NAD_kinase_PpnK-typ_C"/>
</dbReference>
<dbReference type="GO" id="GO:0005524">
    <property type="term" value="F:ATP binding"/>
    <property type="evidence" value="ECO:0007669"/>
    <property type="project" value="UniProtKB-KW"/>
</dbReference>
<organism evidence="10 11">
    <name type="scientific">Halalkalibacter hemicellulosilyticusJCM 9152</name>
    <dbReference type="NCBI Taxonomy" id="1236971"/>
    <lineage>
        <taxon>Bacteria</taxon>
        <taxon>Bacillati</taxon>
        <taxon>Bacillota</taxon>
        <taxon>Bacilli</taxon>
        <taxon>Bacillales</taxon>
        <taxon>Bacillaceae</taxon>
        <taxon>Halalkalibacter</taxon>
    </lineage>
</organism>
<evidence type="ECO:0000256" key="2">
    <source>
        <dbReference type="ARBA" id="ARBA00022679"/>
    </source>
</evidence>
<keyword evidence="7 9" id="KW-0520">NAD</keyword>
<evidence type="ECO:0000256" key="8">
    <source>
        <dbReference type="ARBA" id="ARBA00047925"/>
    </source>
</evidence>
<evidence type="ECO:0000256" key="4">
    <source>
        <dbReference type="ARBA" id="ARBA00022777"/>
    </source>
</evidence>
<dbReference type="GO" id="GO:0005737">
    <property type="term" value="C:cytoplasm"/>
    <property type="evidence" value="ECO:0007669"/>
    <property type="project" value="UniProtKB-SubCell"/>
</dbReference>
<keyword evidence="11" id="KW-1185">Reference proteome</keyword>
<evidence type="ECO:0000313" key="10">
    <source>
        <dbReference type="EMBL" id="GAE30088.1"/>
    </source>
</evidence>
<evidence type="ECO:0000256" key="5">
    <source>
        <dbReference type="ARBA" id="ARBA00022840"/>
    </source>
</evidence>
<feature type="binding site" evidence="9">
    <location>
        <begin position="120"/>
        <end position="121"/>
    </location>
    <ligand>
        <name>NAD(+)</name>
        <dbReference type="ChEBI" id="CHEBI:57540"/>
    </ligand>
</feature>
<keyword evidence="4 9" id="KW-0418">Kinase</keyword>
<comment type="caution">
    <text evidence="10">The sequence shown here is derived from an EMBL/GenBank/DDBJ whole genome shotgun (WGS) entry which is preliminary data.</text>
</comment>
<keyword evidence="5 9" id="KW-0067">ATP-binding</keyword>
<dbReference type="OrthoDB" id="9774737at2"/>
<comment type="cofactor">
    <cofactor evidence="9">
        <name>a divalent metal cation</name>
        <dbReference type="ChEBI" id="CHEBI:60240"/>
    </cofactor>
</comment>
<dbReference type="PANTHER" id="PTHR20275:SF9">
    <property type="entry name" value="NAD KINASE 2"/>
    <property type="match status" value="1"/>
</dbReference>
<dbReference type="Gene3D" id="2.60.200.30">
    <property type="entry name" value="Probable inorganic polyphosphate/atp-NAD kinase, domain 2"/>
    <property type="match status" value="1"/>
</dbReference>
<dbReference type="Gene3D" id="3.40.50.10330">
    <property type="entry name" value="Probable inorganic polyphosphate/atp-NAD kinase, domain 1"/>
    <property type="match status" value="1"/>
</dbReference>
<reference evidence="10" key="1">
    <citation type="journal article" date="2014" name="Genome Announc.">
        <title>Draft Genome Sequences of Three Alkaliphilic Bacillus Strains, Bacillus wakoensis JCM 9140T, Bacillus akibai JCM 9157T, and Bacillus hemicellulosilyticus JCM 9152T.</title>
        <authorList>
            <person name="Yuki M."/>
            <person name="Oshima K."/>
            <person name="Suda W."/>
            <person name="Oshida Y."/>
            <person name="Kitamura K."/>
            <person name="Iida T."/>
            <person name="Hattori M."/>
            <person name="Ohkuma M."/>
        </authorList>
    </citation>
    <scope>NUCLEOTIDE SEQUENCE [LARGE SCALE GENOMIC DNA]</scope>
    <source>
        <strain evidence="10">JCM 9152</strain>
    </source>
</reference>
<keyword evidence="6 9" id="KW-0521">NADP</keyword>
<comment type="catalytic activity">
    <reaction evidence="8 9">
        <text>NAD(+) + ATP = ADP + NADP(+) + H(+)</text>
        <dbReference type="Rhea" id="RHEA:18629"/>
        <dbReference type="ChEBI" id="CHEBI:15378"/>
        <dbReference type="ChEBI" id="CHEBI:30616"/>
        <dbReference type="ChEBI" id="CHEBI:57540"/>
        <dbReference type="ChEBI" id="CHEBI:58349"/>
        <dbReference type="ChEBI" id="CHEBI:456216"/>
        <dbReference type="EC" id="2.7.1.23"/>
    </reaction>
</comment>
<comment type="function">
    <text evidence="9">Involved in the regulation of the intracellular balance of NAD and NADP, and is a key enzyme in the biosynthesis of NADP. Catalyzes specifically the phosphorylation on 2'-hydroxyl of the adenosine moiety of NAD to yield NADP.</text>
</comment>
<dbReference type="STRING" id="1236971.JCM9152_1484"/>
<dbReference type="EC" id="2.7.1.23" evidence="9"/>
<feature type="binding site" evidence="9">
    <location>
        <position position="184"/>
    </location>
    <ligand>
        <name>NAD(+)</name>
        <dbReference type="ChEBI" id="CHEBI:57540"/>
    </ligand>
</feature>
<comment type="caution">
    <text evidence="9">Lacks conserved residue(s) required for the propagation of feature annotation.</text>
</comment>
<dbReference type="GO" id="GO:0019674">
    <property type="term" value="P:NAD+ metabolic process"/>
    <property type="evidence" value="ECO:0007669"/>
    <property type="project" value="InterPro"/>
</dbReference>